<evidence type="ECO:0000313" key="3">
    <source>
        <dbReference type="Proteomes" id="UP000092993"/>
    </source>
</evidence>
<dbReference type="Pfam" id="PF20236">
    <property type="entry name" value="DUF6593"/>
    <property type="match status" value="1"/>
</dbReference>
<comment type="caution">
    <text evidence="2">The sequence shown here is derived from an EMBL/GenBank/DDBJ whole genome shotgun (WGS) entry which is preliminary data.</text>
</comment>
<dbReference type="EMBL" id="LUGG01000004">
    <property type="protein sequence ID" value="OBZ75552.1"/>
    <property type="molecule type" value="Genomic_DNA"/>
</dbReference>
<evidence type="ECO:0000259" key="1">
    <source>
        <dbReference type="Pfam" id="PF20236"/>
    </source>
</evidence>
<name>A0A1C7MFG1_GRIFR</name>
<reference evidence="2 3" key="1">
    <citation type="submission" date="2016-03" db="EMBL/GenBank/DDBJ databases">
        <title>Whole genome sequencing of Grifola frondosa 9006-11.</title>
        <authorList>
            <person name="Min B."/>
            <person name="Park H."/>
            <person name="Kim J.-G."/>
            <person name="Cho H."/>
            <person name="Oh Y.-L."/>
            <person name="Kong W.-S."/>
            <person name="Choi I.-G."/>
        </authorList>
    </citation>
    <scope>NUCLEOTIDE SEQUENCE [LARGE SCALE GENOMIC DNA]</scope>
    <source>
        <strain evidence="2 3">9006-11</strain>
    </source>
</reference>
<dbReference type="OrthoDB" id="3185381at2759"/>
<dbReference type="Proteomes" id="UP000092993">
    <property type="component" value="Unassembled WGS sequence"/>
</dbReference>
<sequence length="193" mass="22236">MTQKLSLTTTSLRNVVISNATDIIYYEVVTPKWERHLTRINRLDPNTREFDLIGELRNEDDKPVAIRFYGGSFKPVEEFLRSEGDSPNMSDLRPSALHCRCIGTNRDESRTACFKGKDGKRYTWSAEKKHLKLMREDTPDKPVAVYCKQKRFLYVLRMSEHPCLEVDVSTIDVLDHLIGTPPSPMPEQSMTTN</sequence>
<dbReference type="AlphaFoldDB" id="A0A1C7MFG1"/>
<proteinExistence type="predicted"/>
<protein>
    <recommendedName>
        <fullName evidence="1">DUF6593 domain-containing protein</fullName>
    </recommendedName>
</protein>
<dbReference type="OMA" id="HPYLEVD"/>
<evidence type="ECO:0000313" key="2">
    <source>
        <dbReference type="EMBL" id="OBZ75552.1"/>
    </source>
</evidence>
<dbReference type="InterPro" id="IPR046528">
    <property type="entry name" value="DUF6593"/>
</dbReference>
<feature type="domain" description="DUF6593" evidence="1">
    <location>
        <begin position="11"/>
        <end position="178"/>
    </location>
</feature>
<gene>
    <name evidence="2" type="ORF">A0H81_04869</name>
</gene>
<keyword evidence="3" id="KW-1185">Reference proteome</keyword>
<accession>A0A1C7MFG1</accession>
<organism evidence="2 3">
    <name type="scientific">Grifola frondosa</name>
    <name type="common">Maitake</name>
    <name type="synonym">Polyporus frondosus</name>
    <dbReference type="NCBI Taxonomy" id="5627"/>
    <lineage>
        <taxon>Eukaryota</taxon>
        <taxon>Fungi</taxon>
        <taxon>Dikarya</taxon>
        <taxon>Basidiomycota</taxon>
        <taxon>Agaricomycotina</taxon>
        <taxon>Agaricomycetes</taxon>
        <taxon>Polyporales</taxon>
        <taxon>Grifolaceae</taxon>
        <taxon>Grifola</taxon>
    </lineage>
</organism>